<dbReference type="PANTHER" id="PTHR43725:SF47">
    <property type="entry name" value="UDP-GLUCOSE 4-EPIMERASE"/>
    <property type="match status" value="1"/>
</dbReference>
<evidence type="ECO:0000256" key="8">
    <source>
        <dbReference type="RuleBase" id="RU366046"/>
    </source>
</evidence>
<evidence type="ECO:0000313" key="10">
    <source>
        <dbReference type="EMBL" id="WZN62051.1"/>
    </source>
</evidence>
<dbReference type="CDD" id="cd05247">
    <property type="entry name" value="UDP_G4E_1_SDR_e"/>
    <property type="match status" value="1"/>
</dbReference>
<evidence type="ECO:0000256" key="5">
    <source>
        <dbReference type="ARBA" id="ARBA00013189"/>
    </source>
</evidence>
<comment type="pathway">
    <text evidence="3 8">Carbohydrate metabolism; galactose metabolism.</text>
</comment>
<dbReference type="InterPro" id="IPR005886">
    <property type="entry name" value="UDP_G4E"/>
</dbReference>
<name>A0AAX4P7Q4_9CHLO</name>
<dbReference type="Pfam" id="PF16363">
    <property type="entry name" value="GDP_Man_Dehyd"/>
    <property type="match status" value="1"/>
</dbReference>
<dbReference type="InterPro" id="IPR016040">
    <property type="entry name" value="NAD(P)-bd_dom"/>
</dbReference>
<gene>
    <name evidence="10" type="ORF">HKI87_05g35870</name>
</gene>
<dbReference type="SUPFAM" id="SSF51735">
    <property type="entry name" value="NAD(P)-binding Rossmann-fold domains"/>
    <property type="match status" value="1"/>
</dbReference>
<evidence type="ECO:0000256" key="1">
    <source>
        <dbReference type="ARBA" id="ARBA00000083"/>
    </source>
</evidence>
<evidence type="ECO:0000256" key="6">
    <source>
        <dbReference type="ARBA" id="ARBA00023027"/>
    </source>
</evidence>
<feature type="domain" description="NAD(P)-binding" evidence="9">
    <location>
        <begin position="7"/>
        <end position="333"/>
    </location>
</feature>
<dbReference type="InterPro" id="IPR036291">
    <property type="entry name" value="NAD(P)-bd_dom_sf"/>
</dbReference>
<reference evidence="10 11" key="1">
    <citation type="submission" date="2024-03" db="EMBL/GenBank/DDBJ databases">
        <title>Complete genome sequence of the green alga Chloropicon roscoffensis RCC1871.</title>
        <authorList>
            <person name="Lemieux C."/>
            <person name="Pombert J.-F."/>
            <person name="Otis C."/>
            <person name="Turmel M."/>
        </authorList>
    </citation>
    <scope>NUCLEOTIDE SEQUENCE [LARGE SCALE GENOMIC DNA]</scope>
    <source>
        <strain evidence="10 11">RCC1871</strain>
    </source>
</reference>
<organism evidence="10 11">
    <name type="scientific">Chloropicon roscoffensis</name>
    <dbReference type="NCBI Taxonomy" id="1461544"/>
    <lineage>
        <taxon>Eukaryota</taxon>
        <taxon>Viridiplantae</taxon>
        <taxon>Chlorophyta</taxon>
        <taxon>Chloropicophyceae</taxon>
        <taxon>Chloropicales</taxon>
        <taxon>Chloropicaceae</taxon>
        <taxon>Chloropicon</taxon>
    </lineage>
</organism>
<evidence type="ECO:0000313" key="11">
    <source>
        <dbReference type="Proteomes" id="UP001472866"/>
    </source>
</evidence>
<comment type="catalytic activity">
    <reaction evidence="1">
        <text>UDP-alpha-D-glucose = UDP-alpha-D-galactose</text>
        <dbReference type="Rhea" id="RHEA:22168"/>
        <dbReference type="ChEBI" id="CHEBI:58885"/>
        <dbReference type="ChEBI" id="CHEBI:66914"/>
        <dbReference type="EC" id="5.1.3.2"/>
    </reaction>
</comment>
<evidence type="ECO:0000256" key="3">
    <source>
        <dbReference type="ARBA" id="ARBA00004947"/>
    </source>
</evidence>
<dbReference type="GO" id="GO:0003978">
    <property type="term" value="F:UDP-glucose 4-epimerase activity"/>
    <property type="evidence" value="ECO:0007669"/>
    <property type="project" value="UniProtKB-UniRule"/>
</dbReference>
<dbReference type="GO" id="GO:0005829">
    <property type="term" value="C:cytosol"/>
    <property type="evidence" value="ECO:0007669"/>
    <property type="project" value="TreeGrafter"/>
</dbReference>
<keyword evidence="7 8" id="KW-0413">Isomerase</keyword>
<dbReference type="NCBIfam" id="TIGR01179">
    <property type="entry name" value="galE"/>
    <property type="match status" value="1"/>
</dbReference>
<comment type="cofactor">
    <cofactor evidence="2 8">
        <name>NAD(+)</name>
        <dbReference type="ChEBI" id="CHEBI:57540"/>
    </cofactor>
</comment>
<dbReference type="Proteomes" id="UP001472866">
    <property type="component" value="Chromosome 05"/>
</dbReference>
<sequence>MEGCNVLVTGGLGFIGSHTVVPLLKQGCNVCVMDNMFNASLKVVDRIRTLVGDESFANLRVVELDICDAEGTEKLLKESPTFDACIHFAGYKAVGESVAKPLSYYENNIGGTVTLVKLLGKYGCKGFIFSSSATVYGDAKDVPVLEHFPLSATNPYGRTKLFIEEILRDLSKSDPEWRIVLLRYFNPVGAHPSGLIGEDPKGIPNNLMPYVQQVAVGRREQLSVFGSDYNTRDGTGSRDYIHVVDLAEGHLAALRKLRSKDEVRCKVYNLGTGIGTTVLEIVSAFEKACGKKIPTKMADRRPGDVAELFCSPSLAKDELDWTAKLTIEDACKDQWTWASNNPYGYEGKTE</sequence>
<keyword evidence="8" id="KW-0119">Carbohydrate metabolism</keyword>
<dbReference type="PANTHER" id="PTHR43725">
    <property type="entry name" value="UDP-GLUCOSE 4-EPIMERASE"/>
    <property type="match status" value="1"/>
</dbReference>
<evidence type="ECO:0000256" key="7">
    <source>
        <dbReference type="ARBA" id="ARBA00023235"/>
    </source>
</evidence>
<accession>A0AAX4P7Q4</accession>
<dbReference type="Gene3D" id="3.40.50.720">
    <property type="entry name" value="NAD(P)-binding Rossmann-like Domain"/>
    <property type="match status" value="1"/>
</dbReference>
<keyword evidence="6 8" id="KW-0520">NAD</keyword>
<dbReference type="Gene3D" id="3.90.25.10">
    <property type="entry name" value="UDP-galactose 4-epimerase, domain 1"/>
    <property type="match status" value="1"/>
</dbReference>
<evidence type="ECO:0000256" key="2">
    <source>
        <dbReference type="ARBA" id="ARBA00001911"/>
    </source>
</evidence>
<evidence type="ECO:0000256" key="4">
    <source>
        <dbReference type="ARBA" id="ARBA00007637"/>
    </source>
</evidence>
<keyword evidence="11" id="KW-1185">Reference proteome</keyword>
<dbReference type="NCBIfam" id="NF007956">
    <property type="entry name" value="PRK10675.1"/>
    <property type="match status" value="1"/>
</dbReference>
<dbReference type="GO" id="GO:0006012">
    <property type="term" value="P:galactose metabolic process"/>
    <property type="evidence" value="ECO:0007669"/>
    <property type="project" value="InterPro"/>
</dbReference>
<comment type="similarity">
    <text evidence="4 8">Belongs to the NAD(P)-dependent epimerase/dehydratase family.</text>
</comment>
<dbReference type="EC" id="5.1.3.-" evidence="8"/>
<evidence type="ECO:0000259" key="9">
    <source>
        <dbReference type="Pfam" id="PF16363"/>
    </source>
</evidence>
<dbReference type="AlphaFoldDB" id="A0AAX4P7Q4"/>
<proteinExistence type="inferred from homology"/>
<protein>
    <recommendedName>
        <fullName evidence="5 8">UDP-glucose 4-epimerase</fullName>
        <ecNumber evidence="8">5.1.3.-</ecNumber>
    </recommendedName>
</protein>
<dbReference type="EMBL" id="CP151505">
    <property type="protein sequence ID" value="WZN62051.1"/>
    <property type="molecule type" value="Genomic_DNA"/>
</dbReference>